<evidence type="ECO:0000313" key="13">
    <source>
        <dbReference type="EMBL" id="TDC19929.1"/>
    </source>
</evidence>
<keyword evidence="5 11" id="KW-0119">Carbohydrate metabolism</keyword>
<dbReference type="Gene3D" id="3.20.20.40">
    <property type="entry name" value="1, 4-beta cellobiohydrolase"/>
    <property type="match status" value="1"/>
</dbReference>
<evidence type="ECO:0000256" key="2">
    <source>
        <dbReference type="ARBA" id="ARBA00022801"/>
    </source>
</evidence>
<keyword evidence="2 11" id="KW-0378">Hydrolase</keyword>
<proteinExistence type="inferred from homology"/>
<evidence type="ECO:0000256" key="6">
    <source>
        <dbReference type="ARBA" id="ARBA00023295"/>
    </source>
</evidence>
<evidence type="ECO:0000256" key="11">
    <source>
        <dbReference type="RuleBase" id="RU361186"/>
    </source>
</evidence>
<evidence type="ECO:0000256" key="10">
    <source>
        <dbReference type="PROSITE-ProRule" id="PRU10056"/>
    </source>
</evidence>
<organism evidence="13 14">
    <name type="scientific">Actinomadura bangladeshensis</name>
    <dbReference type="NCBI Taxonomy" id="453573"/>
    <lineage>
        <taxon>Bacteria</taxon>
        <taxon>Bacillati</taxon>
        <taxon>Actinomycetota</taxon>
        <taxon>Actinomycetes</taxon>
        <taxon>Streptosporangiales</taxon>
        <taxon>Thermomonosporaceae</taxon>
        <taxon>Actinomadura</taxon>
    </lineage>
</organism>
<keyword evidence="3 11" id="KW-0136">Cellulose degradation</keyword>
<feature type="binding site" evidence="9">
    <location>
        <position position="367"/>
    </location>
    <ligand>
        <name>substrate</name>
    </ligand>
</feature>
<feature type="signal peptide" evidence="11">
    <location>
        <begin position="1"/>
        <end position="27"/>
    </location>
</feature>
<dbReference type="OrthoDB" id="309899at2"/>
<dbReference type="PANTHER" id="PTHR34876">
    <property type="match status" value="1"/>
</dbReference>
<accession>A0A4R4PCQ4</accession>
<feature type="binding site" evidence="9">
    <location>
        <position position="224"/>
    </location>
    <ligand>
        <name>substrate</name>
    </ligand>
</feature>
<dbReference type="SUPFAM" id="SSF51989">
    <property type="entry name" value="Glycosyl hydrolases family 6, cellulases"/>
    <property type="match status" value="1"/>
</dbReference>
<dbReference type="PRINTS" id="PR00733">
    <property type="entry name" value="GLHYDRLASE6"/>
</dbReference>
<feature type="binding site" evidence="9">
    <location>
        <position position="339"/>
    </location>
    <ligand>
        <name>substrate</name>
    </ligand>
</feature>
<dbReference type="InterPro" id="IPR036434">
    <property type="entry name" value="Beta_cellobiohydrolase_sf"/>
</dbReference>
<feature type="active site" description="Proton acceptor" evidence="8">
    <location>
        <position position="373"/>
    </location>
</feature>
<feature type="active site" evidence="10">
    <location>
        <position position="130"/>
    </location>
</feature>
<feature type="chain" id="PRO_5021044395" description="Glucanase" evidence="11">
    <location>
        <begin position="28"/>
        <end position="415"/>
    </location>
</feature>
<evidence type="ECO:0000256" key="1">
    <source>
        <dbReference type="ARBA" id="ARBA00022729"/>
    </source>
</evidence>
<keyword evidence="6 11" id="KW-0326">Glycosidase</keyword>
<dbReference type="PANTHER" id="PTHR34876:SF4">
    <property type="entry name" value="1,4-BETA-D-GLUCAN CELLOBIOHYDROLASE C-RELATED"/>
    <property type="match status" value="1"/>
</dbReference>
<name>A0A4R4PCQ4_9ACTN</name>
<evidence type="ECO:0000256" key="8">
    <source>
        <dbReference type="PIRSR" id="PIRSR001100-1"/>
    </source>
</evidence>
<dbReference type="GO" id="GO:0030245">
    <property type="term" value="P:cellulose catabolic process"/>
    <property type="evidence" value="ECO:0007669"/>
    <property type="project" value="UniProtKB-KW"/>
</dbReference>
<protein>
    <recommendedName>
        <fullName evidence="11">Glucanase</fullName>
        <ecNumber evidence="11">3.2.1.-</ecNumber>
    </recommendedName>
</protein>
<evidence type="ECO:0000256" key="9">
    <source>
        <dbReference type="PIRSR" id="PIRSR001100-2"/>
    </source>
</evidence>
<dbReference type="PROSITE" id="PS00655">
    <property type="entry name" value="GLYCOSYL_HYDROL_F6_1"/>
    <property type="match status" value="1"/>
</dbReference>
<feature type="binding site" evidence="9">
    <location>
        <position position="92"/>
    </location>
    <ligand>
        <name>substrate</name>
    </ligand>
</feature>
<comment type="caution">
    <text evidence="13">The sequence shown here is derived from an EMBL/GenBank/DDBJ whole genome shotgun (WGS) entry which is preliminary data.</text>
</comment>
<keyword evidence="4" id="KW-1015">Disulfide bond</keyword>
<feature type="binding site" evidence="9">
    <location>
        <position position="267"/>
    </location>
    <ligand>
        <name>substrate</name>
    </ligand>
</feature>
<evidence type="ECO:0000256" key="12">
    <source>
        <dbReference type="SAM" id="MobiDB-lite"/>
    </source>
</evidence>
<evidence type="ECO:0000256" key="4">
    <source>
        <dbReference type="ARBA" id="ARBA00023157"/>
    </source>
</evidence>
<keyword evidence="14" id="KW-1185">Reference proteome</keyword>
<evidence type="ECO:0000256" key="5">
    <source>
        <dbReference type="ARBA" id="ARBA00023277"/>
    </source>
</evidence>
<feature type="binding site" evidence="9">
    <location>
        <position position="371"/>
    </location>
    <ligand>
        <name>substrate</name>
    </ligand>
</feature>
<dbReference type="EC" id="3.2.1.-" evidence="11"/>
<dbReference type="PIRSF" id="PIRSF001100">
    <property type="entry name" value="Beta_cellobiohydrolase"/>
    <property type="match status" value="1"/>
</dbReference>
<evidence type="ECO:0000256" key="7">
    <source>
        <dbReference type="ARBA" id="ARBA00023326"/>
    </source>
</evidence>
<reference evidence="13 14" key="1">
    <citation type="submission" date="2019-03" db="EMBL/GenBank/DDBJ databases">
        <title>Draft genome sequences of novel Actinobacteria.</title>
        <authorList>
            <person name="Sahin N."/>
            <person name="Ay H."/>
            <person name="Saygin H."/>
        </authorList>
    </citation>
    <scope>NUCLEOTIDE SEQUENCE [LARGE SCALE GENOMIC DNA]</scope>
    <source>
        <strain evidence="13 14">DSM 45347</strain>
    </source>
</reference>
<evidence type="ECO:0000256" key="3">
    <source>
        <dbReference type="ARBA" id="ARBA00023001"/>
    </source>
</evidence>
<feature type="compositionally biased region" description="Low complexity" evidence="12">
    <location>
        <begin position="27"/>
        <end position="40"/>
    </location>
</feature>
<feature type="active site" description="Proton donor" evidence="8">
    <location>
        <position position="168"/>
    </location>
</feature>
<dbReference type="RefSeq" id="WP_131936376.1">
    <property type="nucleotide sequence ID" value="NZ_BAAAMX010000009.1"/>
</dbReference>
<dbReference type="Proteomes" id="UP000295431">
    <property type="component" value="Unassembled WGS sequence"/>
</dbReference>
<dbReference type="GO" id="GO:0004553">
    <property type="term" value="F:hydrolase activity, hydrolyzing O-glycosyl compounds"/>
    <property type="evidence" value="ECO:0007669"/>
    <property type="project" value="InterPro"/>
</dbReference>
<evidence type="ECO:0000313" key="14">
    <source>
        <dbReference type="Proteomes" id="UP000295431"/>
    </source>
</evidence>
<dbReference type="Pfam" id="PF01341">
    <property type="entry name" value="Glyco_hydro_6"/>
    <property type="match status" value="1"/>
</dbReference>
<feature type="region of interest" description="Disordered" evidence="12">
    <location>
        <begin position="27"/>
        <end position="50"/>
    </location>
</feature>
<dbReference type="InterPro" id="IPR001524">
    <property type="entry name" value="Glyco_hydro_6_CS"/>
</dbReference>
<keyword evidence="1 11" id="KW-0732">Signal</keyword>
<dbReference type="AlphaFoldDB" id="A0A4R4PCQ4"/>
<comment type="similarity">
    <text evidence="11">Belongs to the glycosyl hydrolase family 6.</text>
</comment>
<feature type="binding site" evidence="9">
    <location>
        <position position="227"/>
    </location>
    <ligand>
        <name>substrate</name>
    </ligand>
</feature>
<gene>
    <name evidence="13" type="ORF">E1284_01995</name>
</gene>
<sequence>MRRRIGILAAATASIVAVLAPPAPAQAQVQAHAPGHAPGHARPHGDPLAGKARFYVEPSTNAGKQADLWAAEGRGADAAQMRALSKVSQAIWFTGGTPAEVRAAVRRTMAGAARQRAVPVLVAYNVPGRDCSQYSAGGAADEAAYRAWIDAFAKGVGGGRAVVIVEPDGLALLSSEPWCNEGGGGTTGTPEDTGRIDERFREINYAITTLQRLPRTGVYVDSGHSDWQPLNDYDAGYGEPRAQLGMAGRLLKGGIAKADGFALNVSNYRGTDELVSYGTRLSKCLRFRQETGAASCSDTDLAGVPDDPRGLTHFVLDTSRNGQGPWTPPADQYTDAQVWCNPPGRGLGARPSTRTGDPLVDAFLWVKRPGESDGQCTRGTAGPEDPEYGVVDPAAGAWWGEYALGLAQRAVPPLR</sequence>
<keyword evidence="7 11" id="KW-0624">Polysaccharide degradation</keyword>
<dbReference type="InterPro" id="IPR016288">
    <property type="entry name" value="Beta_cellobiohydrolase"/>
</dbReference>
<dbReference type="EMBL" id="SMJW01000004">
    <property type="protein sequence ID" value="TDC19929.1"/>
    <property type="molecule type" value="Genomic_DNA"/>
</dbReference>